<name>A0A381VHP9_9ZZZZ</name>
<dbReference type="AlphaFoldDB" id="A0A381VHP9"/>
<gene>
    <name evidence="3" type="ORF">METZ01_LOCUS92740</name>
</gene>
<dbReference type="InterPro" id="IPR011444">
    <property type="entry name" value="DUF1549"/>
</dbReference>
<organism evidence="3">
    <name type="scientific">marine metagenome</name>
    <dbReference type="NCBI Taxonomy" id="408172"/>
    <lineage>
        <taxon>unclassified sequences</taxon>
        <taxon>metagenomes</taxon>
        <taxon>ecological metagenomes</taxon>
    </lineage>
</organism>
<dbReference type="InterPro" id="IPR022655">
    <property type="entry name" value="DUF1553"/>
</dbReference>
<sequence length="667" mass="73084">MLQVRVIAAAIAVPLFTQADEPKPFHFAHDISPLLVKQACASAECHGAATGQAGFKLSLFAMNPAADYAALTQDLDGRRIDLAKPESSLLLRKPTRQIKHKGGRIFKKDSADYESLLGWIQRGAAFTENEPGRLAKLRLEPRDGGFSAVAEYRLATRTATRDVTRLTVFSSTDETVALVHDDGSVTKRAPGEAWIIARYAGHNARAVIRRSFNEGPPDESPPTHPLDSAWLAGLKSLGLRSSAEADAFVLARRVHIDLAGRPPTPDELDDFLALPPARRLAKTADRLMRTEEFAEVFADHYRRWLELPEARGEKNAEKPSNTKLRHYLLESVRQNKPLPQLARDILGSSAAGEFVTRHNDPRDRAEYVGRTLLGLSIACARCHDHPMDRWQQHEHLAFSAYFADARPNPEGGMMAGKLFLPSTGKAVQPALLQLNPAAPPTPQRRPGNELAWSILGGGHDQFGRNVANRFFGILVGKHLVDAPDDHRLSNPAIHGALLDALVQKFERTDGDLRKLIRTIVTSRVYALASEPGEGRTLETDPAARYLARREARPLTPAQFMRAVESVLGVALQHEPPPESPLARQLYVLNSGLIQGGLAKPGNSVAAIGDFVIEPAQQLRELYRLVLSRDPRPGEADAFLPTLQKQGATGLGDLAFALIAGREFGSLR</sequence>
<dbReference type="EMBL" id="UINC01008873">
    <property type="protein sequence ID" value="SVA39886.1"/>
    <property type="molecule type" value="Genomic_DNA"/>
</dbReference>
<evidence type="ECO:0000259" key="1">
    <source>
        <dbReference type="Pfam" id="PF07583"/>
    </source>
</evidence>
<evidence type="ECO:0000259" key="2">
    <source>
        <dbReference type="Pfam" id="PF07587"/>
    </source>
</evidence>
<dbReference type="Gene3D" id="2.60.40.1080">
    <property type="match status" value="1"/>
</dbReference>
<proteinExistence type="predicted"/>
<dbReference type="PANTHER" id="PTHR35889:SF3">
    <property type="entry name" value="F-BOX DOMAIN-CONTAINING PROTEIN"/>
    <property type="match status" value="1"/>
</dbReference>
<evidence type="ECO:0008006" key="4">
    <source>
        <dbReference type="Google" id="ProtNLM"/>
    </source>
</evidence>
<evidence type="ECO:0000313" key="3">
    <source>
        <dbReference type="EMBL" id="SVA39886.1"/>
    </source>
</evidence>
<dbReference type="SUPFAM" id="SSF49373">
    <property type="entry name" value="Invasin/intimin cell-adhesion fragments"/>
    <property type="match status" value="1"/>
</dbReference>
<dbReference type="PANTHER" id="PTHR35889">
    <property type="entry name" value="CYCLOINULO-OLIGOSACCHARIDE FRUCTANOTRANSFERASE-RELATED"/>
    <property type="match status" value="1"/>
</dbReference>
<dbReference type="InterPro" id="IPR008964">
    <property type="entry name" value="Invasin/intimin_cell_adhesion"/>
</dbReference>
<feature type="domain" description="DUF1553" evidence="2">
    <location>
        <begin position="449"/>
        <end position="559"/>
    </location>
</feature>
<dbReference type="Pfam" id="PF07583">
    <property type="entry name" value="PSCyt2"/>
    <property type="match status" value="1"/>
</dbReference>
<accession>A0A381VHP9</accession>
<reference evidence="3" key="1">
    <citation type="submission" date="2018-05" db="EMBL/GenBank/DDBJ databases">
        <authorList>
            <person name="Lanie J.A."/>
            <person name="Ng W.-L."/>
            <person name="Kazmierczak K.M."/>
            <person name="Andrzejewski T.M."/>
            <person name="Davidsen T.M."/>
            <person name="Wayne K.J."/>
            <person name="Tettelin H."/>
            <person name="Glass J.I."/>
            <person name="Rusch D."/>
            <person name="Podicherti R."/>
            <person name="Tsui H.-C.T."/>
            <person name="Winkler M.E."/>
        </authorList>
    </citation>
    <scope>NUCLEOTIDE SEQUENCE</scope>
</reference>
<feature type="domain" description="DUF1549" evidence="1">
    <location>
        <begin position="226"/>
        <end position="405"/>
    </location>
</feature>
<protein>
    <recommendedName>
        <fullName evidence="4">Cytochrome c domain-containing protein</fullName>
    </recommendedName>
</protein>
<dbReference type="Pfam" id="PF07587">
    <property type="entry name" value="PSD1"/>
    <property type="match status" value="1"/>
</dbReference>